<dbReference type="GO" id="GO:0009615">
    <property type="term" value="P:response to virus"/>
    <property type="evidence" value="ECO:0007669"/>
    <property type="project" value="UniProtKB-ARBA"/>
</dbReference>
<reference evidence="17" key="2">
    <citation type="submission" date="2023-05" db="EMBL/GenBank/DDBJ databases">
        <authorList>
            <person name="Schelkunov M.I."/>
        </authorList>
    </citation>
    <scope>NUCLEOTIDE SEQUENCE</scope>
    <source>
        <strain evidence="17">Hsosn_3</strain>
        <tissue evidence="17">Leaf</tissue>
    </source>
</reference>
<dbReference type="InterPro" id="IPR001040">
    <property type="entry name" value="TIF_eIF_4E"/>
</dbReference>
<keyword evidence="4" id="KW-0963">Cytoplasm</keyword>
<keyword evidence="18" id="KW-1185">Reference proteome</keyword>
<dbReference type="GO" id="GO:0000340">
    <property type="term" value="F:RNA 7-methylguanosine cap binding"/>
    <property type="evidence" value="ECO:0007669"/>
    <property type="project" value="TreeGrafter"/>
</dbReference>
<dbReference type="SUPFAM" id="SSF55418">
    <property type="entry name" value="eIF4e-like"/>
    <property type="match status" value="1"/>
</dbReference>
<evidence type="ECO:0000256" key="15">
    <source>
        <dbReference type="RuleBase" id="RU004374"/>
    </source>
</evidence>
<keyword evidence="5 15" id="KW-0396">Initiation factor</keyword>
<evidence type="ECO:0000313" key="18">
    <source>
        <dbReference type="Proteomes" id="UP001237642"/>
    </source>
</evidence>
<dbReference type="PANTHER" id="PTHR11960:SF8">
    <property type="entry name" value="EUKARYOTIC TRANSLATION INITIATION FACTOR 4E1-RELATED"/>
    <property type="match status" value="1"/>
</dbReference>
<dbReference type="Proteomes" id="UP001237642">
    <property type="component" value="Unassembled WGS sequence"/>
</dbReference>
<organism evidence="17 18">
    <name type="scientific">Heracleum sosnowskyi</name>
    <dbReference type="NCBI Taxonomy" id="360622"/>
    <lineage>
        <taxon>Eukaryota</taxon>
        <taxon>Viridiplantae</taxon>
        <taxon>Streptophyta</taxon>
        <taxon>Embryophyta</taxon>
        <taxon>Tracheophyta</taxon>
        <taxon>Spermatophyta</taxon>
        <taxon>Magnoliopsida</taxon>
        <taxon>eudicotyledons</taxon>
        <taxon>Gunneridae</taxon>
        <taxon>Pentapetalae</taxon>
        <taxon>asterids</taxon>
        <taxon>campanulids</taxon>
        <taxon>Apiales</taxon>
        <taxon>Apiaceae</taxon>
        <taxon>Apioideae</taxon>
        <taxon>apioid superclade</taxon>
        <taxon>Tordylieae</taxon>
        <taxon>Tordyliinae</taxon>
        <taxon>Heracleum</taxon>
    </lineage>
</organism>
<sequence>MAEKSGKFETEQAKQNDDVNSRATNDENERDDLEEGEIAVNDDVSKAVMHHPLQHSWTFWFRSSSAKSSTEADWERSLRPIHTFSHVEVFWSLYNNIRHPSQLTTGADLHCFKNHIEPKWEDPLCANGGKLTATFQKGKSDNAWMNSLLAMIGEQFDHGNEICGAVVNVRRQERISLWIKNAENKAAQLSIGEQWKGFIAYNEQIVFQSHDESRRSDRNAKNKYTA</sequence>
<evidence type="ECO:0000256" key="11">
    <source>
        <dbReference type="ARBA" id="ARBA00025991"/>
    </source>
</evidence>
<evidence type="ECO:0000256" key="7">
    <source>
        <dbReference type="ARBA" id="ARBA00022884"/>
    </source>
</evidence>
<feature type="compositionally biased region" description="Acidic residues" evidence="16">
    <location>
        <begin position="28"/>
        <end position="37"/>
    </location>
</feature>
<dbReference type="AlphaFoldDB" id="A0AAD8N151"/>
<name>A0AAD8N151_9APIA</name>
<evidence type="ECO:0000256" key="10">
    <source>
        <dbReference type="ARBA" id="ARBA00023242"/>
    </source>
</evidence>
<protein>
    <recommendedName>
        <fullName evidence="13">eIF-4F 25 kDa subunit</fullName>
    </recommendedName>
    <alternativeName>
        <fullName evidence="14">eIF-4F p26 subunit</fullName>
    </alternativeName>
    <alternativeName>
        <fullName evidence="12">mRNA cap-binding protein</fullName>
    </alternativeName>
</protein>
<evidence type="ECO:0000256" key="13">
    <source>
        <dbReference type="ARBA" id="ARBA00032656"/>
    </source>
</evidence>
<accession>A0AAD8N151</accession>
<dbReference type="InterPro" id="IPR023398">
    <property type="entry name" value="TIF_eIF4e-like"/>
</dbReference>
<evidence type="ECO:0000256" key="1">
    <source>
        <dbReference type="ARBA" id="ARBA00004123"/>
    </source>
</evidence>
<dbReference type="GO" id="GO:0003743">
    <property type="term" value="F:translation initiation factor activity"/>
    <property type="evidence" value="ECO:0007669"/>
    <property type="project" value="UniProtKB-KW"/>
</dbReference>
<dbReference type="GO" id="GO:0006417">
    <property type="term" value="P:regulation of translation"/>
    <property type="evidence" value="ECO:0007669"/>
    <property type="project" value="UniProtKB-KW"/>
</dbReference>
<evidence type="ECO:0000256" key="4">
    <source>
        <dbReference type="ARBA" id="ARBA00022490"/>
    </source>
</evidence>
<evidence type="ECO:0000313" key="17">
    <source>
        <dbReference type="EMBL" id="KAK1391023.1"/>
    </source>
</evidence>
<evidence type="ECO:0000256" key="16">
    <source>
        <dbReference type="SAM" id="MobiDB-lite"/>
    </source>
</evidence>
<keyword evidence="9" id="KW-1015">Disulfide bond</keyword>
<dbReference type="FunFam" id="3.30.760.10:FF:000003">
    <property type="entry name" value="Eukaryotic translation initiation factor 4E"/>
    <property type="match status" value="1"/>
</dbReference>
<evidence type="ECO:0000256" key="3">
    <source>
        <dbReference type="ARBA" id="ARBA00009860"/>
    </source>
</evidence>
<keyword evidence="10" id="KW-0539">Nucleus</keyword>
<evidence type="ECO:0000256" key="14">
    <source>
        <dbReference type="ARBA" id="ARBA00041713"/>
    </source>
</evidence>
<reference evidence="17" key="1">
    <citation type="submission" date="2023-02" db="EMBL/GenBank/DDBJ databases">
        <title>Genome of toxic invasive species Heracleum sosnowskyi carries increased number of genes despite the absence of recent whole-genome duplications.</title>
        <authorList>
            <person name="Schelkunov M."/>
            <person name="Shtratnikova V."/>
            <person name="Makarenko M."/>
            <person name="Klepikova A."/>
            <person name="Omelchenko D."/>
            <person name="Novikova G."/>
            <person name="Obukhova E."/>
            <person name="Bogdanov V."/>
            <person name="Penin A."/>
            <person name="Logacheva M."/>
        </authorList>
    </citation>
    <scope>NUCLEOTIDE SEQUENCE</scope>
    <source>
        <strain evidence="17">Hsosn_3</strain>
        <tissue evidence="17">Leaf</tissue>
    </source>
</reference>
<feature type="compositionally biased region" description="Basic and acidic residues" evidence="16">
    <location>
        <begin position="1"/>
        <end position="27"/>
    </location>
</feature>
<comment type="subcellular location">
    <subcellularLocation>
        <location evidence="2">Cytoplasm</location>
    </subcellularLocation>
    <subcellularLocation>
        <location evidence="1">Nucleus</location>
    </subcellularLocation>
</comment>
<evidence type="ECO:0000256" key="8">
    <source>
        <dbReference type="ARBA" id="ARBA00022917"/>
    </source>
</evidence>
<proteinExistence type="inferred from homology"/>
<dbReference type="GO" id="GO:0005634">
    <property type="term" value="C:nucleus"/>
    <property type="evidence" value="ECO:0007669"/>
    <property type="project" value="UniProtKB-SubCell"/>
</dbReference>
<evidence type="ECO:0000256" key="6">
    <source>
        <dbReference type="ARBA" id="ARBA00022845"/>
    </source>
</evidence>
<comment type="caution">
    <text evidence="17">The sequence shown here is derived from an EMBL/GenBank/DDBJ whole genome shotgun (WGS) entry which is preliminary data.</text>
</comment>
<keyword evidence="8 15" id="KW-0648">Protein biosynthesis</keyword>
<keyword evidence="6" id="KW-0810">Translation regulation</keyword>
<comment type="subunit">
    <text evidence="11">EIF4F is a multi-subunit complex, the composition of which varies with external and internal environmental conditions. It is composed of at least EIF4A, EIF4E and EIF4G. EIF4E is also known to interact with other partners. In higher plants two isoforms of EIF4F have been identified, named isoform EIF4F and isoform EIF(iso)4F. Isoform EIF4F has subunits p220 and p26, whereas isoform EIF(iso)4F has subunits p82 and p28.</text>
</comment>
<keyword evidence="7 15" id="KW-0694">RNA-binding</keyword>
<dbReference type="GO" id="GO:0016281">
    <property type="term" value="C:eukaryotic translation initiation factor 4F complex"/>
    <property type="evidence" value="ECO:0007669"/>
    <property type="project" value="TreeGrafter"/>
</dbReference>
<feature type="region of interest" description="Disordered" evidence="16">
    <location>
        <begin position="1"/>
        <end position="37"/>
    </location>
</feature>
<comment type="similarity">
    <text evidence="3 15">Belongs to the eukaryotic initiation factor 4E family.</text>
</comment>
<gene>
    <name evidence="17" type="ORF">POM88_019201</name>
</gene>
<evidence type="ECO:0000256" key="12">
    <source>
        <dbReference type="ARBA" id="ARBA00030245"/>
    </source>
</evidence>
<dbReference type="Gene3D" id="3.30.760.10">
    <property type="entry name" value="RNA Cap, Translation Initiation Factor Eif4e"/>
    <property type="match status" value="1"/>
</dbReference>
<dbReference type="Pfam" id="PF01652">
    <property type="entry name" value="IF4E"/>
    <property type="match status" value="1"/>
</dbReference>
<evidence type="ECO:0000256" key="9">
    <source>
        <dbReference type="ARBA" id="ARBA00023157"/>
    </source>
</evidence>
<evidence type="ECO:0000256" key="5">
    <source>
        <dbReference type="ARBA" id="ARBA00022540"/>
    </source>
</evidence>
<dbReference type="EMBL" id="JAUIZM010000004">
    <property type="protein sequence ID" value="KAK1391023.1"/>
    <property type="molecule type" value="Genomic_DNA"/>
</dbReference>
<evidence type="ECO:0000256" key="2">
    <source>
        <dbReference type="ARBA" id="ARBA00004496"/>
    </source>
</evidence>
<dbReference type="PANTHER" id="PTHR11960">
    <property type="entry name" value="EUKARYOTIC TRANSLATION INITIATION FACTOR 4E RELATED"/>
    <property type="match status" value="1"/>
</dbReference>